<protein>
    <submittedName>
        <fullName evidence="2">Global nitrogen transcriptional regulator</fullName>
    </submittedName>
</protein>
<geneLocation type="chloroplast" evidence="2"/>
<dbReference type="PROSITE" id="PS51063">
    <property type="entry name" value="HTH_CRP_2"/>
    <property type="match status" value="1"/>
</dbReference>
<dbReference type="InterPro" id="IPR036388">
    <property type="entry name" value="WH-like_DNA-bd_sf"/>
</dbReference>
<keyword evidence="2" id="KW-0934">Plastid</keyword>
<dbReference type="GO" id="GO:0006355">
    <property type="term" value="P:regulation of DNA-templated transcription"/>
    <property type="evidence" value="ECO:0007669"/>
    <property type="project" value="InterPro"/>
</dbReference>
<gene>
    <name evidence="2" type="primary">ntcA</name>
    <name evidence="2" type="ORF">HV00480_220</name>
</gene>
<dbReference type="AlphaFoldDB" id="A0A1G4NU81"/>
<accession>A0A1G4NU81</accession>
<dbReference type="EMBL" id="LT622867">
    <property type="protein sequence ID" value="SCW22253.1"/>
    <property type="molecule type" value="Genomic_DNA"/>
</dbReference>
<dbReference type="SUPFAM" id="SSF46785">
    <property type="entry name" value="Winged helix' DNA-binding domain"/>
    <property type="match status" value="1"/>
</dbReference>
<dbReference type="RefSeq" id="YP_009313999.1">
    <property type="nucleotide sequence ID" value="NC_031659.1"/>
</dbReference>
<dbReference type="GO" id="GO:0003677">
    <property type="term" value="F:DNA binding"/>
    <property type="evidence" value="ECO:0007669"/>
    <property type="project" value="InterPro"/>
</dbReference>
<evidence type="ECO:0000313" key="2">
    <source>
        <dbReference type="EMBL" id="SCW22253.1"/>
    </source>
</evidence>
<dbReference type="InterPro" id="IPR036390">
    <property type="entry name" value="WH_DNA-bd_sf"/>
</dbReference>
<feature type="domain" description="HTH crp-type" evidence="1">
    <location>
        <begin position="130"/>
        <end position="203"/>
    </location>
</feature>
<dbReference type="Gene3D" id="1.10.10.10">
    <property type="entry name" value="Winged helix-like DNA-binding domain superfamily/Winged helix DNA-binding domain"/>
    <property type="match status" value="1"/>
</dbReference>
<keyword evidence="2" id="KW-0150">Chloroplast</keyword>
<reference evidence="2" key="1">
    <citation type="submission" date="2016-10" db="EMBL/GenBank/DDBJ databases">
        <title>Chloroplast genomes as a tool to resolve red algal phylogenies: a case study in the Nemaliales.</title>
        <authorList>
            <person name="Costa J.F."/>
            <person name="Lin S.M."/>
            <person name="Macaya E.C."/>
            <person name="Fernandez-Garcia C."/>
            <person name="Verbruggen H."/>
        </authorList>
    </citation>
    <scope>NUCLEOTIDE SEQUENCE</scope>
    <source>
        <strain evidence="2">HV00480</strain>
    </source>
</reference>
<dbReference type="InterPro" id="IPR012318">
    <property type="entry name" value="HTH_CRP"/>
</dbReference>
<organism evidence="2">
    <name type="scientific">Hommersandiophycus borowitzkae</name>
    <dbReference type="NCBI Taxonomy" id="268573"/>
    <lineage>
        <taxon>Eukaryota</taxon>
        <taxon>Rhodophyta</taxon>
        <taxon>Florideophyceae</taxon>
        <taxon>Nemaliophycidae</taxon>
        <taxon>Nemaliales</taxon>
        <taxon>Liagoraceae</taxon>
        <taxon>Hommersandiophycus</taxon>
    </lineage>
</organism>
<dbReference type="GeneID" id="29999221"/>
<proteinExistence type="predicted"/>
<evidence type="ECO:0000259" key="1">
    <source>
        <dbReference type="PROSITE" id="PS51063"/>
    </source>
</evidence>
<dbReference type="Pfam" id="PF13545">
    <property type="entry name" value="HTH_Crp_2"/>
    <property type="match status" value="1"/>
</dbReference>
<sequence>MQLINLPMQNQSSKYIYKLEPGDRLMIYPSNDNIYVIIDGILIINKLFSNQEKFSTDLIYTGYIIYNLFQTHKISNYCYEVEPLSTSYIISIDYKKNNDIYQYSQVLYNTAHHGHALLSHINLLDLWVHKNIKHRIIHLVLALCEIAGQDYQTYIRIDIRLTYNTIATITGSNRNTVSTLMKQLETDRLLIHQIPYIIVNNIFKLNSYTIR</sequence>
<reference evidence="2" key="2">
    <citation type="submission" date="2016-10" db="EMBL/GenBank/DDBJ databases">
        <authorList>
            <person name="de Groot N.N."/>
        </authorList>
    </citation>
    <scope>NUCLEOTIDE SEQUENCE</scope>
    <source>
        <strain evidence="2">HV00480</strain>
    </source>
</reference>
<name>A0A1G4NU81_9FLOR</name>